<evidence type="ECO:0000256" key="3">
    <source>
        <dbReference type="ARBA" id="ARBA00023004"/>
    </source>
</evidence>
<dbReference type="EMBL" id="LT906449">
    <property type="protein sequence ID" value="SNV07802.1"/>
    <property type="molecule type" value="Genomic_DNA"/>
</dbReference>
<sequence length="178" mass="21036">MTNKQNIPDWKADFPIKKREAGYVSRREFLKVMTFFSGLMAVTNVFIPLFNHFHKRKRIKDYYTGIDVDTLKVGEQTTFYINQDHRNPYMLIRMAENEWKVYEQKCTHLSCGVIYKHEEGVIFCPCHHGIFDADSGKVLQGPPPRPLPKLAVVVKDNRIYVEDYDYSNEIQKNHKMHH</sequence>
<keyword evidence="4" id="KW-0411">Iron-sulfur</keyword>
<dbReference type="PANTHER" id="PTHR10134">
    <property type="entry name" value="CYTOCHROME B-C1 COMPLEX SUBUNIT RIESKE, MITOCHONDRIAL"/>
    <property type="match status" value="1"/>
</dbReference>
<keyword evidence="7" id="KW-0472">Membrane</keyword>
<dbReference type="PROSITE" id="PS51296">
    <property type="entry name" value="RIESKE"/>
    <property type="match status" value="1"/>
</dbReference>
<evidence type="ECO:0000313" key="9">
    <source>
        <dbReference type="EMBL" id="AMD84753.1"/>
    </source>
</evidence>
<dbReference type="GO" id="GO:0046872">
    <property type="term" value="F:metal ion binding"/>
    <property type="evidence" value="ECO:0007669"/>
    <property type="project" value="UniProtKB-KW"/>
</dbReference>
<evidence type="ECO:0000256" key="4">
    <source>
        <dbReference type="ARBA" id="ARBA00023014"/>
    </source>
</evidence>
<evidence type="ECO:0000256" key="7">
    <source>
        <dbReference type="SAM" id="Phobius"/>
    </source>
</evidence>
<accession>A0AAX2GYV7</accession>
<dbReference type="KEGG" id="chg:AXF12_04000"/>
<evidence type="ECO:0000256" key="2">
    <source>
        <dbReference type="ARBA" id="ARBA00022723"/>
    </source>
</evidence>
<dbReference type="Proteomes" id="UP000215539">
    <property type="component" value="Chromosome 1"/>
</dbReference>
<dbReference type="InterPro" id="IPR017941">
    <property type="entry name" value="Rieske_2Fe-2S"/>
</dbReference>
<comment type="cofactor">
    <cofactor evidence="6">
        <name>[2Fe-2S] cluster</name>
        <dbReference type="ChEBI" id="CHEBI:190135"/>
    </cofactor>
</comment>
<dbReference type="EMBL" id="CP014227">
    <property type="protein sequence ID" value="AMD84753.1"/>
    <property type="molecule type" value="Genomic_DNA"/>
</dbReference>
<reference evidence="10 12" key="2">
    <citation type="submission" date="2017-06" db="EMBL/GenBank/DDBJ databases">
        <authorList>
            <consortium name="Pathogen Informatics"/>
        </authorList>
    </citation>
    <scope>NUCLEOTIDE SEQUENCE [LARGE SCALE GENOMIC DNA]</scope>
    <source>
        <strain evidence="10 12">NCTC12947</strain>
    </source>
</reference>
<dbReference type="GO" id="GO:0016020">
    <property type="term" value="C:membrane"/>
    <property type="evidence" value="ECO:0007669"/>
    <property type="project" value="InterPro"/>
</dbReference>
<dbReference type="InterPro" id="IPR005805">
    <property type="entry name" value="Rieske_Fe-S_prot_C"/>
</dbReference>
<feature type="transmembrane region" description="Helical" evidence="7">
    <location>
        <begin position="29"/>
        <end position="50"/>
    </location>
</feature>
<keyword evidence="11" id="KW-1185">Reference proteome</keyword>
<evidence type="ECO:0000313" key="10">
    <source>
        <dbReference type="EMBL" id="SNV07802.1"/>
    </source>
</evidence>
<dbReference type="CDD" id="cd03467">
    <property type="entry name" value="Rieske"/>
    <property type="match status" value="1"/>
</dbReference>
<keyword evidence="1" id="KW-0001">2Fe-2S</keyword>
<dbReference type="EC" id="1.10.9.1" evidence="10"/>
<dbReference type="SUPFAM" id="SSF50022">
    <property type="entry name" value="ISP domain"/>
    <property type="match status" value="1"/>
</dbReference>
<gene>
    <name evidence="10" type="primary">petC1</name>
    <name evidence="9" type="ORF">AXF12_04000</name>
    <name evidence="10" type="ORF">SAMEA44541418_00936</name>
</gene>
<dbReference type="Gene3D" id="2.102.10.10">
    <property type="entry name" value="Rieske [2Fe-2S] iron-sulphur domain"/>
    <property type="match status" value="1"/>
</dbReference>
<dbReference type="AlphaFoldDB" id="A0AAX2GYV7"/>
<dbReference type="InterPro" id="IPR036922">
    <property type="entry name" value="Rieske_2Fe-2S_sf"/>
</dbReference>
<evidence type="ECO:0000259" key="8">
    <source>
        <dbReference type="PROSITE" id="PS51296"/>
    </source>
</evidence>
<evidence type="ECO:0000256" key="1">
    <source>
        <dbReference type="ARBA" id="ARBA00022714"/>
    </source>
</evidence>
<feature type="domain" description="Rieske" evidence="8">
    <location>
        <begin position="88"/>
        <end position="161"/>
    </location>
</feature>
<dbReference type="GO" id="GO:0016491">
    <property type="term" value="F:oxidoreductase activity"/>
    <property type="evidence" value="ECO:0007669"/>
    <property type="project" value="UniProtKB-KW"/>
</dbReference>
<keyword evidence="7" id="KW-0812">Transmembrane</keyword>
<evidence type="ECO:0000313" key="12">
    <source>
        <dbReference type="Proteomes" id="UP000215539"/>
    </source>
</evidence>
<dbReference type="Pfam" id="PF00355">
    <property type="entry name" value="Rieske"/>
    <property type="match status" value="1"/>
</dbReference>
<evidence type="ECO:0000256" key="5">
    <source>
        <dbReference type="ARBA" id="ARBA00023157"/>
    </source>
</evidence>
<dbReference type="PRINTS" id="PR00162">
    <property type="entry name" value="RIESKE"/>
</dbReference>
<proteinExistence type="predicted"/>
<evidence type="ECO:0000313" key="11">
    <source>
        <dbReference type="Proteomes" id="UP000065822"/>
    </source>
</evidence>
<keyword evidence="7" id="KW-1133">Transmembrane helix</keyword>
<keyword evidence="10" id="KW-0560">Oxidoreductase</keyword>
<keyword evidence="5" id="KW-1015">Disulfide bond</keyword>
<name>A0AAX2GYV7_9FLAO</name>
<dbReference type="InterPro" id="IPR014349">
    <property type="entry name" value="Rieske_Fe-S_prot"/>
</dbReference>
<protein>
    <submittedName>
        <fullName evidence="9">(2Fe-2S)-binding protein</fullName>
    </submittedName>
    <submittedName>
        <fullName evidence="10">Cytochrome b6-f complex iron-sulfur subunit 1</fullName>
        <ecNumber evidence="10">1.10.9.1</ecNumber>
    </submittedName>
</protein>
<dbReference type="GO" id="GO:0051537">
    <property type="term" value="F:2 iron, 2 sulfur cluster binding"/>
    <property type="evidence" value="ECO:0007669"/>
    <property type="project" value="UniProtKB-KW"/>
</dbReference>
<dbReference type="Proteomes" id="UP000065822">
    <property type="component" value="Chromosome"/>
</dbReference>
<keyword evidence="2" id="KW-0479">Metal-binding</keyword>
<evidence type="ECO:0000256" key="6">
    <source>
        <dbReference type="ARBA" id="ARBA00034078"/>
    </source>
</evidence>
<keyword evidence="3" id="KW-0408">Iron</keyword>
<organism evidence="10 12">
    <name type="scientific">Capnocytophaga haemolytica</name>
    <dbReference type="NCBI Taxonomy" id="45243"/>
    <lineage>
        <taxon>Bacteria</taxon>
        <taxon>Pseudomonadati</taxon>
        <taxon>Bacteroidota</taxon>
        <taxon>Flavobacteriia</taxon>
        <taxon>Flavobacteriales</taxon>
        <taxon>Flavobacteriaceae</taxon>
        <taxon>Capnocytophaga</taxon>
    </lineage>
</organism>
<reference evidence="9 11" key="1">
    <citation type="submission" date="2016-02" db="EMBL/GenBank/DDBJ databases">
        <authorList>
            <person name="Holder M.E."/>
            <person name="Ajami N.J."/>
            <person name="Petrosino J.F."/>
        </authorList>
    </citation>
    <scope>NUCLEOTIDE SEQUENCE [LARGE SCALE GENOMIC DNA]</scope>
    <source>
        <strain evidence="9 11">CCUG 32990</strain>
    </source>
</reference>
<dbReference type="RefSeq" id="WP_066428530.1">
    <property type="nucleotide sequence ID" value="NZ_CP014227.1"/>
</dbReference>